<dbReference type="AlphaFoldDB" id="A0A411HH99"/>
<keyword evidence="4 6" id="KW-1133">Transmembrane helix</keyword>
<evidence type="ECO:0000256" key="3">
    <source>
        <dbReference type="ARBA" id="ARBA00022692"/>
    </source>
</evidence>
<dbReference type="InterPro" id="IPR037185">
    <property type="entry name" value="EmrE-like"/>
</dbReference>
<sequence length="135" mass="14344">MNLTAKPARWLNPVALAWLILLGFETLCQVSLKLAGEQSGAFEFTLAAALNAARSPWLWSAAGCYLGAFLAWMVILRKSSLSSAFPTSAIVFVAVMGASFLIVGESLNWSKLLGSAIIVCGILMLGSDTPKPTDH</sequence>
<dbReference type="PANTHER" id="PTHR30561:SF9">
    <property type="entry name" value="4-AMINO-4-DEOXY-L-ARABINOSE-PHOSPHOUNDECAPRENOL FLIPPASE SUBUNIT ARNF-RELATED"/>
    <property type="match status" value="1"/>
</dbReference>
<protein>
    <submittedName>
        <fullName evidence="7">Transporter</fullName>
    </submittedName>
</protein>
<proteinExistence type="predicted"/>
<evidence type="ECO:0000313" key="8">
    <source>
        <dbReference type="Proteomes" id="UP000291562"/>
    </source>
</evidence>
<reference evidence="7 8" key="1">
    <citation type="submission" date="2019-01" db="EMBL/GenBank/DDBJ databases">
        <title>Pseudolysobacter antarctica gen. nov., sp. nov., isolated from Fildes Peninsula, Antarctica.</title>
        <authorList>
            <person name="Wei Z."/>
            <person name="Peng F."/>
        </authorList>
    </citation>
    <scope>NUCLEOTIDE SEQUENCE [LARGE SCALE GENOMIC DNA]</scope>
    <source>
        <strain evidence="7 8">AQ6-296</strain>
    </source>
</reference>
<dbReference type="KEGG" id="xbc:ELE36_05610"/>
<dbReference type="GO" id="GO:0022857">
    <property type="term" value="F:transmembrane transporter activity"/>
    <property type="evidence" value="ECO:0007669"/>
    <property type="project" value="InterPro"/>
</dbReference>
<evidence type="ECO:0000256" key="2">
    <source>
        <dbReference type="ARBA" id="ARBA00022475"/>
    </source>
</evidence>
<dbReference type="PANTHER" id="PTHR30561">
    <property type="entry name" value="SMR FAMILY PROTON-DEPENDENT DRUG EFFLUX TRANSPORTER SUGE"/>
    <property type="match status" value="1"/>
</dbReference>
<dbReference type="Proteomes" id="UP000291562">
    <property type="component" value="Chromosome"/>
</dbReference>
<evidence type="ECO:0000256" key="1">
    <source>
        <dbReference type="ARBA" id="ARBA00004651"/>
    </source>
</evidence>
<dbReference type="InterPro" id="IPR000390">
    <property type="entry name" value="Small_drug/metabolite_transptr"/>
</dbReference>
<organism evidence="7 8">
    <name type="scientific">Pseudolysobacter antarcticus</name>
    <dbReference type="NCBI Taxonomy" id="2511995"/>
    <lineage>
        <taxon>Bacteria</taxon>
        <taxon>Pseudomonadati</taxon>
        <taxon>Pseudomonadota</taxon>
        <taxon>Gammaproteobacteria</taxon>
        <taxon>Lysobacterales</taxon>
        <taxon>Rhodanobacteraceae</taxon>
        <taxon>Pseudolysobacter</taxon>
    </lineage>
</organism>
<dbReference type="RefSeq" id="WP_129832144.1">
    <property type="nucleotide sequence ID" value="NZ_CP035704.1"/>
</dbReference>
<dbReference type="EMBL" id="CP035704">
    <property type="protein sequence ID" value="QBB69885.1"/>
    <property type="molecule type" value="Genomic_DNA"/>
</dbReference>
<feature type="transmembrane region" description="Helical" evidence="6">
    <location>
        <begin position="57"/>
        <end position="76"/>
    </location>
</feature>
<evidence type="ECO:0000256" key="4">
    <source>
        <dbReference type="ARBA" id="ARBA00022989"/>
    </source>
</evidence>
<evidence type="ECO:0000313" key="7">
    <source>
        <dbReference type="EMBL" id="QBB69885.1"/>
    </source>
</evidence>
<comment type="subcellular location">
    <subcellularLocation>
        <location evidence="1">Cell membrane</location>
        <topology evidence="1">Multi-pass membrane protein</topology>
    </subcellularLocation>
</comment>
<keyword evidence="5 6" id="KW-0472">Membrane</keyword>
<accession>A0A411HH99</accession>
<evidence type="ECO:0000256" key="6">
    <source>
        <dbReference type="SAM" id="Phobius"/>
    </source>
</evidence>
<evidence type="ECO:0000256" key="5">
    <source>
        <dbReference type="ARBA" id="ARBA00023136"/>
    </source>
</evidence>
<dbReference type="GO" id="GO:0005886">
    <property type="term" value="C:plasma membrane"/>
    <property type="evidence" value="ECO:0007669"/>
    <property type="project" value="UniProtKB-SubCell"/>
</dbReference>
<dbReference type="Gene3D" id="1.10.3730.20">
    <property type="match status" value="1"/>
</dbReference>
<keyword evidence="8" id="KW-1185">Reference proteome</keyword>
<feature type="transmembrane region" description="Helical" evidence="6">
    <location>
        <begin position="109"/>
        <end position="126"/>
    </location>
</feature>
<feature type="transmembrane region" description="Helical" evidence="6">
    <location>
        <begin position="83"/>
        <end position="103"/>
    </location>
</feature>
<name>A0A411HH99_9GAMM</name>
<gene>
    <name evidence="7" type="ORF">ELE36_05610</name>
</gene>
<keyword evidence="3 6" id="KW-0812">Transmembrane</keyword>
<keyword evidence="2" id="KW-1003">Cell membrane</keyword>
<dbReference type="OrthoDB" id="7021040at2"/>
<dbReference type="SUPFAM" id="SSF103481">
    <property type="entry name" value="Multidrug resistance efflux transporter EmrE"/>
    <property type="match status" value="1"/>
</dbReference>